<evidence type="ECO:0000313" key="2">
    <source>
        <dbReference type="EMBL" id="RED91900.1"/>
    </source>
</evidence>
<name>A0A3D9KWY5_MARFU</name>
<reference evidence="2 3" key="1">
    <citation type="submission" date="2018-07" db="EMBL/GenBank/DDBJ databases">
        <title>Genomic Encyclopedia of Type Strains, Phase IV (KMG-IV): sequencing the most valuable type-strain genomes for metagenomic binning, comparative biology and taxonomic classification.</title>
        <authorList>
            <person name="Goeker M."/>
        </authorList>
    </citation>
    <scope>NUCLEOTIDE SEQUENCE [LARGE SCALE GENOMIC DNA]</scope>
    <source>
        <strain evidence="2 3">DSM 4134</strain>
    </source>
</reference>
<evidence type="ECO:0000256" key="1">
    <source>
        <dbReference type="SAM" id="MobiDB-lite"/>
    </source>
</evidence>
<dbReference type="OrthoDB" id="9889279at2"/>
<proteinExistence type="predicted"/>
<feature type="region of interest" description="Disordered" evidence="1">
    <location>
        <begin position="20"/>
        <end position="39"/>
    </location>
</feature>
<gene>
    <name evidence="2" type="ORF">C7460_13515</name>
</gene>
<dbReference type="EMBL" id="QREG01000035">
    <property type="protein sequence ID" value="RED91900.1"/>
    <property type="molecule type" value="Genomic_DNA"/>
</dbReference>
<evidence type="ECO:0000313" key="3">
    <source>
        <dbReference type="Proteomes" id="UP000256779"/>
    </source>
</evidence>
<keyword evidence="3" id="KW-1185">Reference proteome</keyword>
<protein>
    <submittedName>
        <fullName evidence="2">Uncharacterized protein</fullName>
    </submittedName>
</protein>
<sequence>MSTKTIQLKLDGETLKWKSEQTDWQDVTPDSPDTGLNGGDDISWVADSSIKKIKISPKQSKILKQVNGDDTSNPVGVANTDIGSPVSEKYTIRVKPDGGGGYLDFDPKIHYPAD</sequence>
<comment type="caution">
    <text evidence="2">The sequence shown here is derived from an EMBL/GenBank/DDBJ whole genome shotgun (WGS) entry which is preliminary data.</text>
</comment>
<dbReference type="AlphaFoldDB" id="A0A3D9KWY5"/>
<organism evidence="2 3">
    <name type="scientific">Marinoscillum furvescens DSM 4134</name>
    <dbReference type="NCBI Taxonomy" id="1122208"/>
    <lineage>
        <taxon>Bacteria</taxon>
        <taxon>Pseudomonadati</taxon>
        <taxon>Bacteroidota</taxon>
        <taxon>Cytophagia</taxon>
        <taxon>Cytophagales</taxon>
        <taxon>Reichenbachiellaceae</taxon>
        <taxon>Marinoscillum</taxon>
    </lineage>
</organism>
<dbReference type="Proteomes" id="UP000256779">
    <property type="component" value="Unassembled WGS sequence"/>
</dbReference>
<dbReference type="RefSeq" id="WP_115870405.1">
    <property type="nucleotide sequence ID" value="NZ_QREG01000035.1"/>
</dbReference>
<accession>A0A3D9KWY5</accession>